<organism evidence="1 2">
    <name type="scientific">Pseudorhizobium banfieldiae</name>
    <dbReference type="NCBI Taxonomy" id="1125847"/>
    <lineage>
        <taxon>Bacteria</taxon>
        <taxon>Pseudomonadati</taxon>
        <taxon>Pseudomonadota</taxon>
        <taxon>Alphaproteobacteria</taxon>
        <taxon>Hyphomicrobiales</taxon>
        <taxon>Rhizobiaceae</taxon>
        <taxon>Rhizobium/Agrobacterium group</taxon>
        <taxon>Pseudorhizobium</taxon>
    </lineage>
</organism>
<name>L0NMG3_9HYPH</name>
<dbReference type="AlphaFoldDB" id="L0NMG3"/>
<keyword evidence="1" id="KW-0614">Plasmid</keyword>
<sequence length="68" mass="7500">MATSAVSASAHLEPHRVLITIDAQFLDLLDLPTRRALMPKTLAGPAPVPGLTGLDRLFQRLRIHPRQH</sequence>
<proteinExistence type="predicted"/>
<accession>L0NMG3</accession>
<dbReference type="EMBL" id="FO082821">
    <property type="protein sequence ID" value="CCF22084.1"/>
    <property type="molecule type" value="Genomic_DNA"/>
</dbReference>
<evidence type="ECO:0000313" key="1">
    <source>
        <dbReference type="EMBL" id="CCF22084.1"/>
    </source>
</evidence>
<dbReference type="KEGG" id="rht:NT26_p10059"/>
<reference evidence="1 2" key="1">
    <citation type="journal article" date="2013" name="Genome Biol. Evol.">
        <title>Life in an arsenic-containing gold mine: genome and physiology of the autotrophic arsenite-oxidizing bacterium rhizobium sp. NT-26.</title>
        <authorList>
            <person name="Andres J."/>
            <person name="Arsene-Ploetze F."/>
            <person name="Barbe V."/>
            <person name="Brochier-Armanet C."/>
            <person name="Cleiss-Arnold J."/>
            <person name="Coppee J.Y."/>
            <person name="Dillies M.A."/>
            <person name="Geist"/>
            <person name="L"/>
            <person name="Joublin A."/>
            <person name="Koechler S."/>
            <person name="Lassalle F."/>
            <person name="Marchal M."/>
            <person name="Medigue C."/>
            <person name="Muller D."/>
            <person name="Nesme X."/>
            <person name="Plewniak F."/>
            <person name="Proux C."/>
            <person name="Ramirez-Bahena M.H."/>
            <person name="Schenowitz C."/>
            <person name="Sismeiro O."/>
            <person name="Vallenet D."/>
            <person name="Santini J.M."/>
            <person name="Bertin P.N."/>
        </authorList>
    </citation>
    <scope>NUCLEOTIDE SEQUENCE [LARGE SCALE GENOMIC DNA]</scope>
    <source>
        <strain evidence="1 2">NT-26</strain>
        <plasmid evidence="1 2">NT26_p1</plasmid>
    </source>
</reference>
<protein>
    <submittedName>
        <fullName evidence="1">Uncharacterized protein</fullName>
    </submittedName>
</protein>
<geneLocation type="plasmid" evidence="1 2">
    <name>NT26_p1</name>
</geneLocation>
<dbReference type="Proteomes" id="UP000010792">
    <property type="component" value="Plasmid NT26_p1"/>
</dbReference>
<evidence type="ECO:0000313" key="2">
    <source>
        <dbReference type="Proteomes" id="UP000010792"/>
    </source>
</evidence>
<gene>
    <name evidence="1" type="ORF">NT26_p10059</name>
</gene>
<keyword evidence="2" id="KW-1185">Reference proteome</keyword>